<evidence type="ECO:0000313" key="2">
    <source>
        <dbReference type="Proteomes" id="UP000275078"/>
    </source>
</evidence>
<protein>
    <submittedName>
        <fullName evidence="1">Uncharacterized protein</fullName>
    </submittedName>
</protein>
<accession>A0A3N4HWZ5</accession>
<reference evidence="1 2" key="1">
    <citation type="journal article" date="2018" name="Nat. Ecol. Evol.">
        <title>Pezizomycetes genomes reveal the molecular basis of ectomycorrhizal truffle lifestyle.</title>
        <authorList>
            <person name="Murat C."/>
            <person name="Payen T."/>
            <person name="Noel B."/>
            <person name="Kuo A."/>
            <person name="Morin E."/>
            <person name="Chen J."/>
            <person name="Kohler A."/>
            <person name="Krizsan K."/>
            <person name="Balestrini R."/>
            <person name="Da Silva C."/>
            <person name="Montanini B."/>
            <person name="Hainaut M."/>
            <person name="Levati E."/>
            <person name="Barry K.W."/>
            <person name="Belfiori B."/>
            <person name="Cichocki N."/>
            <person name="Clum A."/>
            <person name="Dockter R.B."/>
            <person name="Fauchery L."/>
            <person name="Guy J."/>
            <person name="Iotti M."/>
            <person name="Le Tacon F."/>
            <person name="Lindquist E.A."/>
            <person name="Lipzen A."/>
            <person name="Malagnac F."/>
            <person name="Mello A."/>
            <person name="Molinier V."/>
            <person name="Miyauchi S."/>
            <person name="Poulain J."/>
            <person name="Riccioni C."/>
            <person name="Rubini A."/>
            <person name="Sitrit Y."/>
            <person name="Splivallo R."/>
            <person name="Traeger S."/>
            <person name="Wang M."/>
            <person name="Zifcakova L."/>
            <person name="Wipf D."/>
            <person name="Zambonelli A."/>
            <person name="Paolocci F."/>
            <person name="Nowrousian M."/>
            <person name="Ottonello S."/>
            <person name="Baldrian P."/>
            <person name="Spatafora J.W."/>
            <person name="Henrissat B."/>
            <person name="Nagy L.G."/>
            <person name="Aury J.M."/>
            <person name="Wincker P."/>
            <person name="Grigoriev I.V."/>
            <person name="Bonfante P."/>
            <person name="Martin F.M."/>
        </authorList>
    </citation>
    <scope>NUCLEOTIDE SEQUENCE [LARGE SCALE GENOMIC DNA]</scope>
    <source>
        <strain evidence="1 2">RN42</strain>
    </source>
</reference>
<evidence type="ECO:0000313" key="1">
    <source>
        <dbReference type="EMBL" id="RPA78335.1"/>
    </source>
</evidence>
<dbReference type="AlphaFoldDB" id="A0A3N4HWZ5"/>
<dbReference type="EMBL" id="ML119712">
    <property type="protein sequence ID" value="RPA78335.1"/>
    <property type="molecule type" value="Genomic_DNA"/>
</dbReference>
<proteinExistence type="predicted"/>
<sequence length="201" mass="22652">MSSVDELLSEFEYEVEDWHLGVNSRRRSQSFASSIADSEPERLERAKVEFDVTDIVLKCDSDGNNTTIKPLKKSAFFGYETSPRPVHLRFMTSHQVAAKTEMPIGFSRYPRIGFLELSEDGRHIMVVRYKRGIRTVVCNDLEFHNANNQVAMVDIVGVKCSIACSLRVKVVFGCSVGLAAICPGGLQMYSITHIFYENFAK</sequence>
<dbReference type="Proteomes" id="UP000275078">
    <property type="component" value="Unassembled WGS sequence"/>
</dbReference>
<name>A0A3N4HWZ5_ASCIM</name>
<gene>
    <name evidence="1" type="ORF">BJ508DRAFT_309289</name>
</gene>
<organism evidence="1 2">
    <name type="scientific">Ascobolus immersus RN42</name>
    <dbReference type="NCBI Taxonomy" id="1160509"/>
    <lineage>
        <taxon>Eukaryota</taxon>
        <taxon>Fungi</taxon>
        <taxon>Dikarya</taxon>
        <taxon>Ascomycota</taxon>
        <taxon>Pezizomycotina</taxon>
        <taxon>Pezizomycetes</taxon>
        <taxon>Pezizales</taxon>
        <taxon>Ascobolaceae</taxon>
        <taxon>Ascobolus</taxon>
    </lineage>
</organism>
<keyword evidence="2" id="KW-1185">Reference proteome</keyword>